<dbReference type="SUPFAM" id="SSF53697">
    <property type="entry name" value="SIS domain"/>
    <property type="match status" value="1"/>
</dbReference>
<dbReference type="CDD" id="cd05006">
    <property type="entry name" value="SIS_GmhA"/>
    <property type="match status" value="1"/>
</dbReference>
<feature type="binding site" evidence="9">
    <location>
        <position position="63"/>
    </location>
    <ligand>
        <name>substrate</name>
    </ligand>
</feature>
<keyword evidence="4 9" id="KW-0963">Cytoplasm</keyword>
<evidence type="ECO:0000313" key="11">
    <source>
        <dbReference type="EMBL" id="HIU63732.1"/>
    </source>
</evidence>
<dbReference type="EC" id="5.3.1.28" evidence="9"/>
<evidence type="ECO:0000256" key="1">
    <source>
        <dbReference type="ARBA" id="ARBA00000348"/>
    </source>
</evidence>
<proteinExistence type="inferred from homology"/>
<dbReference type="InterPro" id="IPR035461">
    <property type="entry name" value="GmhA/DiaA"/>
</dbReference>
<comment type="pathway">
    <text evidence="9">Carbohydrate biosynthesis; D-glycero-D-manno-heptose 7-phosphate biosynthesis; D-glycero-alpha-D-manno-heptose 7-phosphate and D-glycero-beta-D-manno-heptose 7-phosphate from sedoheptulose 7-phosphate: step 1/1.</text>
</comment>
<feature type="binding site" evidence="9">
    <location>
        <position position="59"/>
    </location>
    <ligand>
        <name>Zn(2+)</name>
        <dbReference type="ChEBI" id="CHEBI:29105"/>
    </ligand>
</feature>
<organism evidence="11 12">
    <name type="scientific">Candidatus Avacidaminococcus intestinavium</name>
    <dbReference type="NCBI Taxonomy" id="2840684"/>
    <lineage>
        <taxon>Bacteria</taxon>
        <taxon>Bacillati</taxon>
        <taxon>Bacillota</taxon>
        <taxon>Negativicutes</taxon>
        <taxon>Acidaminococcales</taxon>
        <taxon>Acidaminococcaceae</taxon>
        <taxon>Acidaminococcaceae incertae sedis</taxon>
        <taxon>Candidatus Avacidaminococcus</taxon>
    </lineage>
</organism>
<dbReference type="PROSITE" id="PS51464">
    <property type="entry name" value="SIS"/>
    <property type="match status" value="1"/>
</dbReference>
<feature type="binding site" evidence="9">
    <location>
        <position position="63"/>
    </location>
    <ligand>
        <name>Zn(2+)</name>
        <dbReference type="ChEBI" id="CHEBI:29105"/>
    </ligand>
</feature>
<dbReference type="GO" id="GO:0008968">
    <property type="term" value="F:D-sedoheptulose 7-phosphate isomerase activity"/>
    <property type="evidence" value="ECO:0007669"/>
    <property type="project" value="UniProtKB-UniRule"/>
</dbReference>
<evidence type="ECO:0000256" key="6">
    <source>
        <dbReference type="ARBA" id="ARBA00022833"/>
    </source>
</evidence>
<evidence type="ECO:0000256" key="7">
    <source>
        <dbReference type="ARBA" id="ARBA00023235"/>
    </source>
</evidence>
<reference evidence="11" key="1">
    <citation type="submission" date="2020-10" db="EMBL/GenBank/DDBJ databases">
        <authorList>
            <person name="Gilroy R."/>
        </authorList>
    </citation>
    <scope>NUCLEOTIDE SEQUENCE</scope>
    <source>
        <strain evidence="11">CHK160-1198</strain>
    </source>
</reference>
<evidence type="ECO:0000256" key="3">
    <source>
        <dbReference type="ARBA" id="ARBA00009894"/>
    </source>
</evidence>
<evidence type="ECO:0000256" key="5">
    <source>
        <dbReference type="ARBA" id="ARBA00022723"/>
    </source>
</evidence>
<evidence type="ECO:0000313" key="12">
    <source>
        <dbReference type="Proteomes" id="UP000824099"/>
    </source>
</evidence>
<evidence type="ECO:0000259" key="10">
    <source>
        <dbReference type="PROSITE" id="PS51464"/>
    </source>
</evidence>
<dbReference type="GO" id="GO:0008270">
    <property type="term" value="F:zinc ion binding"/>
    <property type="evidence" value="ECO:0007669"/>
    <property type="project" value="UniProtKB-UniRule"/>
</dbReference>
<feature type="binding site" evidence="9">
    <location>
        <position position="170"/>
    </location>
    <ligand>
        <name>substrate</name>
    </ligand>
</feature>
<evidence type="ECO:0000256" key="4">
    <source>
        <dbReference type="ARBA" id="ARBA00022490"/>
    </source>
</evidence>
<dbReference type="InterPro" id="IPR004515">
    <property type="entry name" value="Phosphoheptose_Isoase"/>
</dbReference>
<keyword evidence="7 9" id="KW-0413">Isomerase</keyword>
<dbReference type="PANTHER" id="PTHR30390:SF6">
    <property type="entry name" value="DNAA INITIATOR-ASSOCIATING PROTEIN DIAA"/>
    <property type="match status" value="1"/>
</dbReference>
<evidence type="ECO:0000256" key="9">
    <source>
        <dbReference type="HAMAP-Rule" id="MF_00067"/>
    </source>
</evidence>
<keyword evidence="8 9" id="KW-0119">Carbohydrate metabolism</keyword>
<dbReference type="GO" id="GO:0005737">
    <property type="term" value="C:cytoplasm"/>
    <property type="evidence" value="ECO:0007669"/>
    <property type="project" value="UniProtKB-SubCell"/>
</dbReference>
<feature type="binding site" evidence="9">
    <location>
        <position position="170"/>
    </location>
    <ligand>
        <name>Zn(2+)</name>
        <dbReference type="ChEBI" id="CHEBI:29105"/>
    </ligand>
</feature>
<comment type="function">
    <text evidence="9">Catalyzes the isomerization of sedoheptulose 7-phosphate in D-glycero-D-manno-heptose 7-phosphate.</text>
</comment>
<accession>A0A9D1MP93</accession>
<feature type="binding site" evidence="9">
    <location>
        <begin position="50"/>
        <end position="52"/>
    </location>
    <ligand>
        <name>substrate</name>
    </ligand>
</feature>
<dbReference type="GO" id="GO:0097367">
    <property type="term" value="F:carbohydrate derivative binding"/>
    <property type="evidence" value="ECO:0007669"/>
    <property type="project" value="InterPro"/>
</dbReference>
<keyword evidence="6 9" id="KW-0862">Zinc</keyword>
<dbReference type="AlphaFoldDB" id="A0A9D1MP93"/>
<feature type="binding site" evidence="9">
    <location>
        <position position="178"/>
    </location>
    <ligand>
        <name>Zn(2+)</name>
        <dbReference type="ChEBI" id="CHEBI:29105"/>
    </ligand>
</feature>
<dbReference type="Pfam" id="PF13580">
    <property type="entry name" value="SIS_2"/>
    <property type="match status" value="1"/>
</dbReference>
<dbReference type="InterPro" id="IPR050099">
    <property type="entry name" value="SIS_GmhA/DiaA_subfam"/>
</dbReference>
<name>A0A9D1MP93_9FIRM</name>
<feature type="domain" description="SIS" evidence="10">
    <location>
        <begin position="35"/>
        <end position="186"/>
    </location>
</feature>
<dbReference type="EMBL" id="DVNI01000024">
    <property type="protein sequence ID" value="HIU63732.1"/>
    <property type="molecule type" value="Genomic_DNA"/>
</dbReference>
<evidence type="ECO:0000256" key="2">
    <source>
        <dbReference type="ARBA" id="ARBA00004496"/>
    </source>
</evidence>
<dbReference type="Proteomes" id="UP000824099">
    <property type="component" value="Unassembled WGS sequence"/>
</dbReference>
<comment type="caution">
    <text evidence="11">The sequence shown here is derived from an EMBL/GenBank/DDBJ whole genome shotgun (WGS) entry which is preliminary data.</text>
</comment>
<dbReference type="HAMAP" id="MF_00067">
    <property type="entry name" value="GmhA"/>
    <property type="match status" value="1"/>
</dbReference>
<reference evidence="11" key="2">
    <citation type="journal article" date="2021" name="PeerJ">
        <title>Extensive microbial diversity within the chicken gut microbiome revealed by metagenomics and culture.</title>
        <authorList>
            <person name="Gilroy R."/>
            <person name="Ravi A."/>
            <person name="Getino M."/>
            <person name="Pursley I."/>
            <person name="Horton D.L."/>
            <person name="Alikhan N.F."/>
            <person name="Baker D."/>
            <person name="Gharbi K."/>
            <person name="Hall N."/>
            <person name="Watson M."/>
            <person name="Adriaenssens E.M."/>
            <person name="Foster-Nyarko E."/>
            <person name="Jarju S."/>
            <person name="Secka A."/>
            <person name="Antonio M."/>
            <person name="Oren A."/>
            <person name="Chaudhuri R.R."/>
            <person name="La Ragione R."/>
            <person name="Hildebrand F."/>
            <person name="Pallen M.J."/>
        </authorList>
    </citation>
    <scope>NUCLEOTIDE SEQUENCE</scope>
    <source>
        <strain evidence="11">CHK160-1198</strain>
    </source>
</reference>
<comment type="catalytic activity">
    <reaction evidence="1 9">
        <text>2 D-sedoheptulose 7-phosphate = D-glycero-alpha-D-manno-heptose 7-phosphate + D-glycero-beta-D-manno-heptose 7-phosphate</text>
        <dbReference type="Rhea" id="RHEA:27489"/>
        <dbReference type="ChEBI" id="CHEBI:57483"/>
        <dbReference type="ChEBI" id="CHEBI:60203"/>
        <dbReference type="ChEBI" id="CHEBI:60204"/>
        <dbReference type="EC" id="5.3.1.28"/>
    </reaction>
</comment>
<comment type="subcellular location">
    <subcellularLocation>
        <location evidence="2 9">Cytoplasm</location>
    </subcellularLocation>
</comment>
<dbReference type="InterPro" id="IPR001347">
    <property type="entry name" value="SIS_dom"/>
</dbReference>
<feature type="binding site" evidence="9">
    <location>
        <position position="123"/>
    </location>
    <ligand>
        <name>substrate</name>
    </ligand>
</feature>
<dbReference type="GO" id="GO:0005975">
    <property type="term" value="P:carbohydrate metabolic process"/>
    <property type="evidence" value="ECO:0007669"/>
    <property type="project" value="UniProtKB-UniRule"/>
</dbReference>
<feature type="binding site" evidence="9">
    <location>
        <begin position="118"/>
        <end position="120"/>
    </location>
    <ligand>
        <name>substrate</name>
    </ligand>
</feature>
<comment type="miscellaneous">
    <text evidence="9">The reaction produces a racemic mixture of D-glycero-alpha-D-manno-heptose 7-phosphate and D-glycero-beta-D-manno-heptose 7-phosphate.</text>
</comment>
<keyword evidence="5 9" id="KW-0479">Metal-binding</keyword>
<dbReference type="InterPro" id="IPR046348">
    <property type="entry name" value="SIS_dom_sf"/>
</dbReference>
<comment type="similarity">
    <text evidence="3 9">Belongs to the SIS family. GmhA subfamily.</text>
</comment>
<dbReference type="Gene3D" id="3.40.50.10490">
    <property type="entry name" value="Glucose-6-phosphate isomerase like protein, domain 1"/>
    <property type="match status" value="1"/>
</dbReference>
<protein>
    <recommendedName>
        <fullName evidence="9">Phosphoheptose isomerase</fullName>
        <ecNumber evidence="9">5.3.1.28</ecNumber>
    </recommendedName>
    <alternativeName>
        <fullName evidence="9">Sedoheptulose 7-phosphate isomerase</fullName>
    </alternativeName>
</protein>
<sequence>MELIEQRFDEHLRVVQLVRRDKKLMQKIAEAAVMLKIALVSGAKIMFCGNGGSAADAQHWAAEIVGRFQKERPGMPAIALTVDTSVLTAIANDYGYERIFARQVEALGVQGDILVAVSTSGNSPNVLAAIDEAQKKGIKVVGLTAAGGGKMAQVCDICLSIPSNITARAQEVHSLIGHILCEYVEG</sequence>
<dbReference type="GO" id="GO:1901135">
    <property type="term" value="P:carbohydrate derivative metabolic process"/>
    <property type="evidence" value="ECO:0007669"/>
    <property type="project" value="InterPro"/>
</dbReference>
<evidence type="ECO:0000256" key="8">
    <source>
        <dbReference type="ARBA" id="ARBA00023277"/>
    </source>
</evidence>
<gene>
    <name evidence="9" type="primary">gmhA</name>
    <name evidence="11" type="ORF">IAB06_01650</name>
</gene>
<comment type="cofactor">
    <cofactor evidence="9">
        <name>Zn(2+)</name>
        <dbReference type="ChEBI" id="CHEBI:29105"/>
    </cofactor>
    <text evidence="9">Binds 1 zinc ion per subunit.</text>
</comment>
<feature type="binding site" evidence="9">
    <location>
        <begin position="92"/>
        <end position="93"/>
    </location>
    <ligand>
        <name>substrate</name>
    </ligand>
</feature>
<dbReference type="PANTHER" id="PTHR30390">
    <property type="entry name" value="SEDOHEPTULOSE 7-PHOSPHATE ISOMERASE / DNAA INITIATOR-ASSOCIATING FACTOR FOR REPLICATION INITIATION"/>
    <property type="match status" value="1"/>
</dbReference>